<dbReference type="Pfam" id="PF01627">
    <property type="entry name" value="Hpt"/>
    <property type="match status" value="1"/>
</dbReference>
<evidence type="ECO:0000256" key="1">
    <source>
        <dbReference type="PROSITE-ProRule" id="PRU00110"/>
    </source>
</evidence>
<accession>A0ABN8W555</accession>
<proteinExistence type="predicted"/>
<dbReference type="PROSITE" id="PS50894">
    <property type="entry name" value="HPT"/>
    <property type="match status" value="1"/>
</dbReference>
<feature type="domain" description="HPt" evidence="2">
    <location>
        <begin position="15"/>
        <end position="106"/>
    </location>
</feature>
<dbReference type="Proteomes" id="UP001157733">
    <property type="component" value="Chromosome"/>
</dbReference>
<keyword evidence="4" id="KW-1185">Reference proteome</keyword>
<name>A0ABN8W555_9BACT</name>
<keyword evidence="1" id="KW-0597">Phosphoprotein</keyword>
<dbReference type="InterPro" id="IPR036641">
    <property type="entry name" value="HPT_dom_sf"/>
</dbReference>
<dbReference type="Gene3D" id="1.20.120.160">
    <property type="entry name" value="HPT domain"/>
    <property type="match status" value="1"/>
</dbReference>
<dbReference type="InterPro" id="IPR008207">
    <property type="entry name" value="Sig_transdc_His_kin_Hpt_dom"/>
</dbReference>
<evidence type="ECO:0000259" key="2">
    <source>
        <dbReference type="PROSITE" id="PS50894"/>
    </source>
</evidence>
<feature type="modified residue" description="Phosphohistidine" evidence="1">
    <location>
        <position position="54"/>
    </location>
</feature>
<dbReference type="SUPFAM" id="SSF47226">
    <property type="entry name" value="Histidine-containing phosphotransfer domain, HPT domain"/>
    <property type="match status" value="1"/>
</dbReference>
<reference evidence="3 4" key="1">
    <citation type="submission" date="2022-09" db="EMBL/GenBank/DDBJ databases">
        <authorList>
            <person name="Kop L."/>
        </authorList>
    </citation>
    <scope>NUCLEOTIDE SEQUENCE [LARGE SCALE GENOMIC DNA]</scope>
    <source>
        <strain evidence="3 4">347</strain>
    </source>
</reference>
<protein>
    <submittedName>
        <fullName evidence="3">HPt domain-containing protein</fullName>
    </submittedName>
</protein>
<dbReference type="RefSeq" id="WP_282012145.1">
    <property type="nucleotide sequence ID" value="NZ_OX336137.1"/>
</dbReference>
<gene>
    <name evidence="3" type="ORF">NSPWAT_2449</name>
</gene>
<evidence type="ECO:0000313" key="4">
    <source>
        <dbReference type="Proteomes" id="UP001157733"/>
    </source>
</evidence>
<organism evidence="3 4">
    <name type="scientific">Nitrospina watsonii</name>
    <dbReference type="NCBI Taxonomy" id="1323948"/>
    <lineage>
        <taxon>Bacteria</taxon>
        <taxon>Pseudomonadati</taxon>
        <taxon>Nitrospinota/Tectimicrobiota group</taxon>
        <taxon>Nitrospinota</taxon>
        <taxon>Nitrospinia</taxon>
        <taxon>Nitrospinales</taxon>
        <taxon>Nitrospinaceae</taxon>
        <taxon>Nitrospina</taxon>
    </lineage>
</organism>
<sequence length="106" mass="11697">MNPPNPKTDKIAVHISEDLKPLIPGYLADRRRDLQRMGVLFEADDLAAIQEIAHMLKGSGASYGFDQLTVLGDELEMAAAGNQSKPVKSLLDRLANYLSRLEVVYT</sequence>
<evidence type="ECO:0000313" key="3">
    <source>
        <dbReference type="EMBL" id="CAI2719305.1"/>
    </source>
</evidence>
<dbReference type="EMBL" id="OX336137">
    <property type="protein sequence ID" value="CAI2719305.1"/>
    <property type="molecule type" value="Genomic_DNA"/>
</dbReference>